<organism evidence="2">
    <name type="scientific">Chromera velia CCMP2878</name>
    <dbReference type="NCBI Taxonomy" id="1169474"/>
    <lineage>
        <taxon>Eukaryota</taxon>
        <taxon>Sar</taxon>
        <taxon>Alveolata</taxon>
        <taxon>Colpodellida</taxon>
        <taxon>Chromeraceae</taxon>
        <taxon>Chromera</taxon>
    </lineage>
</organism>
<feature type="region of interest" description="Disordered" evidence="1">
    <location>
        <begin position="215"/>
        <end position="260"/>
    </location>
</feature>
<gene>
    <name evidence="2" type="ORF">Cvel_8792</name>
</gene>
<proteinExistence type="predicted"/>
<dbReference type="VEuPathDB" id="CryptoDB:Cvel_8792"/>
<dbReference type="EMBL" id="CDMZ01004004">
    <property type="protein sequence ID" value="CEM48351.1"/>
    <property type="molecule type" value="Genomic_DNA"/>
</dbReference>
<evidence type="ECO:0000313" key="2">
    <source>
        <dbReference type="EMBL" id="CEM48351.1"/>
    </source>
</evidence>
<protein>
    <submittedName>
        <fullName evidence="2">Uncharacterized protein</fullName>
    </submittedName>
</protein>
<feature type="compositionally biased region" description="Polar residues" evidence="1">
    <location>
        <begin position="241"/>
        <end position="254"/>
    </location>
</feature>
<accession>A0A0G4HV53</accession>
<dbReference type="AlphaFoldDB" id="A0A0G4HV53"/>
<name>A0A0G4HV53_9ALVE</name>
<sequence length="260" mass="29231">MLHQAFFRAVERRAGASVSQGFSTFARPTRQFQRIESGFDTSSQMQRLALRGRPSASEERVRRAFDKAVGAYPVLLASPLFFKEWNEPTTYSEFFYVFGNLYQGFIDSIGHTELGDHIMVALIAFILLGTYMRVSGLETVAAMYYKHTFGASWKVSKISDGIEFINEISRASKVDDPQVTGEEKTQWDSPYVLLHHRTDARKCTEIRRVPTAVYTATQKAEDNDPVIESQSEDSAMEDSENSYSEVGSDDSQSIRAIGAT</sequence>
<evidence type="ECO:0000256" key="1">
    <source>
        <dbReference type="SAM" id="MobiDB-lite"/>
    </source>
</evidence>
<reference evidence="2" key="1">
    <citation type="submission" date="2014-11" db="EMBL/GenBank/DDBJ databases">
        <authorList>
            <person name="Otto D Thomas"/>
            <person name="Naeem Raeece"/>
        </authorList>
    </citation>
    <scope>NUCLEOTIDE SEQUENCE</scope>
</reference>
<feature type="compositionally biased region" description="Acidic residues" evidence="1">
    <location>
        <begin position="230"/>
        <end position="240"/>
    </location>
</feature>